<feature type="region of interest" description="Disordered" evidence="22">
    <location>
        <begin position="336"/>
        <end position="386"/>
    </location>
</feature>
<feature type="transmembrane region" description="Helical" evidence="23">
    <location>
        <begin position="532"/>
        <end position="553"/>
    </location>
</feature>
<evidence type="ECO:0000256" key="5">
    <source>
        <dbReference type="ARBA" id="ARBA00022673"/>
    </source>
</evidence>
<evidence type="ECO:0000256" key="6">
    <source>
        <dbReference type="ARBA" id="ARBA00022692"/>
    </source>
</evidence>
<dbReference type="Proteomes" id="UP001488838">
    <property type="component" value="Unassembled WGS sequence"/>
</dbReference>
<proteinExistence type="inferred from homology"/>
<dbReference type="FunFam" id="1.10.287.70:FF:000140">
    <property type="entry name" value="cation channel sperm-associated protein 1"/>
    <property type="match status" value="1"/>
</dbReference>
<evidence type="ECO:0000256" key="21">
    <source>
        <dbReference type="ARBA" id="ARBA00070014"/>
    </source>
</evidence>
<evidence type="ECO:0000256" key="16">
    <source>
        <dbReference type="ARBA" id="ARBA00023273"/>
    </source>
</evidence>
<evidence type="ECO:0000256" key="4">
    <source>
        <dbReference type="ARBA" id="ARBA00022568"/>
    </source>
</evidence>
<evidence type="ECO:0000256" key="3">
    <source>
        <dbReference type="ARBA" id="ARBA00022475"/>
    </source>
</evidence>
<keyword evidence="8" id="KW-0106">Calcium</keyword>
<feature type="compositionally biased region" description="Low complexity" evidence="22">
    <location>
        <begin position="344"/>
        <end position="355"/>
    </location>
</feature>
<dbReference type="InterPro" id="IPR028746">
    <property type="entry name" value="CatSper1"/>
</dbReference>
<evidence type="ECO:0000256" key="12">
    <source>
        <dbReference type="ARBA" id="ARBA00022989"/>
    </source>
</evidence>
<reference evidence="25 26" key="1">
    <citation type="journal article" date="2023" name="bioRxiv">
        <title>Conserved and derived expression patterns and positive selection on dental genes reveal complex evolutionary context of ever-growing rodent molars.</title>
        <authorList>
            <person name="Calamari Z.T."/>
            <person name="Song A."/>
            <person name="Cohen E."/>
            <person name="Akter M."/>
            <person name="Roy R.D."/>
            <person name="Hallikas O."/>
            <person name="Christensen M.M."/>
            <person name="Li P."/>
            <person name="Marangoni P."/>
            <person name="Jernvall J."/>
            <person name="Klein O.D."/>
        </authorList>
    </citation>
    <scope>NUCLEOTIDE SEQUENCE [LARGE SCALE GENOMIC DNA]</scope>
    <source>
        <strain evidence="25">V071</strain>
    </source>
</reference>
<comment type="catalytic activity">
    <reaction evidence="18">
        <text>Ca(2+)(in) = Ca(2+)(out)</text>
        <dbReference type="Rhea" id="RHEA:29671"/>
        <dbReference type="ChEBI" id="CHEBI:29108"/>
    </reaction>
</comment>
<organism evidence="25 26">
    <name type="scientific">Myodes glareolus</name>
    <name type="common">Bank vole</name>
    <name type="synonym">Clethrionomys glareolus</name>
    <dbReference type="NCBI Taxonomy" id="447135"/>
    <lineage>
        <taxon>Eukaryota</taxon>
        <taxon>Metazoa</taxon>
        <taxon>Chordata</taxon>
        <taxon>Craniata</taxon>
        <taxon>Vertebrata</taxon>
        <taxon>Euteleostomi</taxon>
        <taxon>Mammalia</taxon>
        <taxon>Eutheria</taxon>
        <taxon>Euarchontoglires</taxon>
        <taxon>Glires</taxon>
        <taxon>Rodentia</taxon>
        <taxon>Myomorpha</taxon>
        <taxon>Muroidea</taxon>
        <taxon>Cricetidae</taxon>
        <taxon>Arvicolinae</taxon>
        <taxon>Myodes</taxon>
    </lineage>
</organism>
<feature type="transmembrane region" description="Helical" evidence="23">
    <location>
        <begin position="449"/>
        <end position="475"/>
    </location>
</feature>
<evidence type="ECO:0000256" key="22">
    <source>
        <dbReference type="SAM" id="MobiDB-lite"/>
    </source>
</evidence>
<feature type="transmembrane region" description="Helical" evidence="23">
    <location>
        <begin position="418"/>
        <end position="437"/>
    </location>
</feature>
<feature type="transmembrane region" description="Helical" evidence="23">
    <location>
        <begin position="635"/>
        <end position="663"/>
    </location>
</feature>
<protein>
    <recommendedName>
        <fullName evidence="21">Cation channel sperm-associated protein 1</fullName>
    </recommendedName>
</protein>
<keyword evidence="1" id="KW-0813">Transport</keyword>
<evidence type="ECO:0000256" key="19">
    <source>
        <dbReference type="ARBA" id="ARBA00060429"/>
    </source>
</evidence>
<dbReference type="InterPro" id="IPR005821">
    <property type="entry name" value="Ion_trans_dom"/>
</dbReference>
<feature type="compositionally biased region" description="Basic residues" evidence="22">
    <location>
        <begin position="375"/>
        <end position="386"/>
    </location>
</feature>
<evidence type="ECO:0000256" key="11">
    <source>
        <dbReference type="ARBA" id="ARBA00022882"/>
    </source>
</evidence>
<name>A0AAW0IG66_MYOGA</name>
<feature type="domain" description="Ion transport" evidence="24">
    <location>
        <begin position="420"/>
        <end position="668"/>
    </location>
</feature>
<keyword evidence="11" id="KW-0851">Voltage-gated channel</keyword>
<gene>
    <name evidence="25" type="ORF">U0070_005111</name>
</gene>
<dbReference type="GO" id="GO:0060296">
    <property type="term" value="P:regulation of cilium beat frequency involved in ciliary motility"/>
    <property type="evidence" value="ECO:0007669"/>
    <property type="project" value="TreeGrafter"/>
</dbReference>
<dbReference type="PANTHER" id="PTHR47193:SF1">
    <property type="entry name" value="CATION CHANNEL SPERM-ASSOCIATED PROTEIN 1"/>
    <property type="match status" value="1"/>
</dbReference>
<keyword evidence="14" id="KW-0969">Cilium</keyword>
<dbReference type="GO" id="GO:0036126">
    <property type="term" value="C:sperm flagellum"/>
    <property type="evidence" value="ECO:0007669"/>
    <property type="project" value="UniProtKB-ARBA"/>
</dbReference>
<feature type="transmembrane region" description="Helical" evidence="23">
    <location>
        <begin position="573"/>
        <end position="596"/>
    </location>
</feature>
<evidence type="ECO:0000256" key="7">
    <source>
        <dbReference type="ARBA" id="ARBA00022782"/>
    </source>
</evidence>
<dbReference type="InterPro" id="IPR027359">
    <property type="entry name" value="Volt_channel_dom_sf"/>
</dbReference>
<evidence type="ECO:0000256" key="18">
    <source>
        <dbReference type="ARBA" id="ARBA00036634"/>
    </source>
</evidence>
<dbReference type="Pfam" id="PF00520">
    <property type="entry name" value="Ion_trans"/>
    <property type="match status" value="1"/>
</dbReference>
<evidence type="ECO:0000256" key="14">
    <source>
        <dbReference type="ARBA" id="ARBA00023069"/>
    </source>
</evidence>
<keyword evidence="3" id="KW-1003">Cell membrane</keyword>
<feature type="transmembrane region" description="Helical" evidence="23">
    <location>
        <begin position="487"/>
        <end position="511"/>
    </location>
</feature>
<keyword evidence="7" id="KW-0221">Differentiation</keyword>
<dbReference type="GO" id="GO:0030154">
    <property type="term" value="P:cell differentiation"/>
    <property type="evidence" value="ECO:0007669"/>
    <property type="project" value="UniProtKB-KW"/>
</dbReference>
<evidence type="ECO:0000313" key="25">
    <source>
        <dbReference type="EMBL" id="KAK7813206.1"/>
    </source>
</evidence>
<evidence type="ECO:0000256" key="9">
    <source>
        <dbReference type="ARBA" id="ARBA00022846"/>
    </source>
</evidence>
<keyword evidence="16" id="KW-0966">Cell projection</keyword>
<evidence type="ECO:0000256" key="20">
    <source>
        <dbReference type="ARBA" id="ARBA00061150"/>
    </source>
</evidence>
<dbReference type="EMBL" id="JBBHLL010000138">
    <property type="protein sequence ID" value="KAK7813206.1"/>
    <property type="molecule type" value="Genomic_DNA"/>
</dbReference>
<dbReference type="GO" id="GO:0030317">
    <property type="term" value="P:flagellated sperm motility"/>
    <property type="evidence" value="ECO:0007669"/>
    <property type="project" value="InterPro"/>
</dbReference>
<keyword evidence="26" id="KW-1185">Reference proteome</keyword>
<evidence type="ECO:0000256" key="10">
    <source>
        <dbReference type="ARBA" id="ARBA00022871"/>
    </source>
</evidence>
<evidence type="ECO:0000256" key="8">
    <source>
        <dbReference type="ARBA" id="ARBA00022837"/>
    </source>
</evidence>
<evidence type="ECO:0000256" key="23">
    <source>
        <dbReference type="SAM" id="Phobius"/>
    </source>
</evidence>
<dbReference type="PANTHER" id="PTHR47193">
    <property type="entry name" value="CATION CHANNEL SPERM-ASSOCIATED PROTEIN 1"/>
    <property type="match status" value="1"/>
</dbReference>
<evidence type="ECO:0000259" key="24">
    <source>
        <dbReference type="Pfam" id="PF00520"/>
    </source>
</evidence>
<dbReference type="GO" id="GO:0036128">
    <property type="term" value="C:CatSper complex"/>
    <property type="evidence" value="ECO:0007669"/>
    <property type="project" value="InterPro"/>
</dbReference>
<keyword evidence="9" id="KW-0282">Flagellum</keyword>
<comment type="subcellular location">
    <subcellularLocation>
        <location evidence="19">Cell projection</location>
        <location evidence="19">Cilium</location>
        <location evidence="19">Flagellum membrane</location>
        <topology evidence="19">Multi-pass membrane protein</topology>
    </subcellularLocation>
</comment>
<evidence type="ECO:0000313" key="26">
    <source>
        <dbReference type="Proteomes" id="UP001488838"/>
    </source>
</evidence>
<keyword evidence="12 23" id="KW-1133">Transmembrane helix</keyword>
<keyword evidence="2" id="KW-0217">Developmental protein</keyword>
<evidence type="ECO:0000256" key="1">
    <source>
        <dbReference type="ARBA" id="ARBA00022448"/>
    </source>
</evidence>
<keyword evidence="17" id="KW-0407">Ion channel</keyword>
<evidence type="ECO:0000256" key="17">
    <source>
        <dbReference type="ARBA" id="ARBA00023303"/>
    </source>
</evidence>
<dbReference type="GO" id="GO:0005245">
    <property type="term" value="F:voltage-gated calcium channel activity"/>
    <property type="evidence" value="ECO:0007669"/>
    <property type="project" value="UniProtKB-ARBA"/>
</dbReference>
<feature type="non-terminal residue" evidence="25">
    <location>
        <position position="1"/>
    </location>
</feature>
<evidence type="ECO:0000256" key="15">
    <source>
        <dbReference type="ARBA" id="ARBA00023136"/>
    </source>
</evidence>
<keyword evidence="4" id="KW-0109">Calcium transport</keyword>
<keyword evidence="5" id="KW-0107">Calcium channel</keyword>
<keyword evidence="6 23" id="KW-0812">Transmembrane</keyword>
<dbReference type="Gene3D" id="1.20.120.350">
    <property type="entry name" value="Voltage-gated potassium channels. Chain C"/>
    <property type="match status" value="1"/>
</dbReference>
<sequence length="772" mass="86605">SWINPRRRTRLTVRHTLLERIQAITPTHHPPMSTTDQTTVEPTTPGNPLTLHLTIMADSTIKMNPSTFVSPQTLKMVLSSISPITITNPTSPQHLVLLLTIRVDTMVDLTPILSLTTMVGPMMDLISIPTPTPIVGPKVDLIPPILSSTTMVGPMVDFIPILSPITMVGPKMDIIPIVSPTTTTDNPKMDITLMEGPIEVVRLHPISLLRHLAKRVLPTRGNPMNPIIKPTTMAGFTLPNSNTTKSNLILERAPPTSPLRGPPSREDLSPVAAIRQAPKPPITMVSVPPTESTGPTKNIIIESIFAPKSVPTVAIQKSHSTVGGSPSQIGAKSSVFSVPRSHLTSRSGTSRVSSRIHPKESSEESDSWNEDDHFQKRKRTQRTHKKQRSGNIFQFIWGKISRLIWGLRQMMRSLTQSLGFETFIFIVVCLNTIVLVAQTFTELEIRGEWNFMVLDAIFLSIYVLEAVLKLIALGLEYFYDPWNNLDFFIMGMVMLDFVLIQINSLSYSFYNHSLFRVLKVFKSMRALRAIRVLRRLSILTSLHEVTGTLSGSLPSITAILSLMFTCLCILRCGGWAAAGLGQMGLLVLFSVVFRALFRTSDPKRFQNIFTTLFTLFTMLTLDDWSLIYMDSRAQGAWYIIPILMVYIIIQYFIFLNLVIAVLVDSFQMALLKGLEKVKLEKAARFHEKLLDDSLTQLNKTDADAQMSDSALQAQFIERMFSNMTERQRELHFQYLQLVASVEQHQQKFRSQASVIDEIVDTAFETGEEDFGK</sequence>
<feature type="transmembrane region" description="Helical" evidence="23">
    <location>
        <begin position="608"/>
        <end position="629"/>
    </location>
</feature>
<accession>A0AAW0IG66</accession>
<dbReference type="GO" id="GO:0005227">
    <property type="term" value="F:calcium-activated cation channel activity"/>
    <property type="evidence" value="ECO:0007669"/>
    <property type="project" value="InterPro"/>
</dbReference>
<evidence type="ECO:0000256" key="2">
    <source>
        <dbReference type="ARBA" id="ARBA00022473"/>
    </source>
</evidence>
<keyword evidence="10" id="KW-0744">Spermatogenesis</keyword>
<keyword evidence="15 23" id="KW-0472">Membrane</keyword>
<dbReference type="AlphaFoldDB" id="A0AAW0IG66"/>
<comment type="similarity">
    <text evidence="20">Belongs to the cation channel sperm-associated (TC 1.A.1.19) family.</text>
</comment>
<keyword evidence="13" id="KW-0406">Ion transport</keyword>
<evidence type="ECO:0000256" key="13">
    <source>
        <dbReference type="ARBA" id="ARBA00023065"/>
    </source>
</evidence>
<dbReference type="Gene3D" id="1.10.287.70">
    <property type="match status" value="1"/>
</dbReference>
<dbReference type="GO" id="GO:0007283">
    <property type="term" value="P:spermatogenesis"/>
    <property type="evidence" value="ECO:0007669"/>
    <property type="project" value="UniProtKB-KW"/>
</dbReference>
<dbReference type="FunFam" id="1.20.120.350:FF:000078">
    <property type="entry name" value="Cation channel sperm associated 1"/>
    <property type="match status" value="1"/>
</dbReference>
<comment type="caution">
    <text evidence="25">The sequence shown here is derived from an EMBL/GenBank/DDBJ whole genome shotgun (WGS) entry which is preliminary data.</text>
</comment>
<dbReference type="SUPFAM" id="SSF81324">
    <property type="entry name" value="Voltage-gated potassium channels"/>
    <property type="match status" value="1"/>
</dbReference>
<feature type="region of interest" description="Disordered" evidence="22">
    <location>
        <begin position="273"/>
        <end position="293"/>
    </location>
</feature>